<dbReference type="SUPFAM" id="SSF53067">
    <property type="entry name" value="Actin-like ATPase domain"/>
    <property type="match status" value="1"/>
</dbReference>
<dbReference type="InterPro" id="IPR013126">
    <property type="entry name" value="Hsp_70_fam"/>
</dbReference>
<keyword evidence="3" id="KW-0067">ATP-binding</keyword>
<evidence type="ECO:0000313" key="5">
    <source>
        <dbReference type="Proteomes" id="UP001488838"/>
    </source>
</evidence>
<dbReference type="InterPro" id="IPR018181">
    <property type="entry name" value="Heat_shock_70_CS"/>
</dbReference>
<keyword evidence="2" id="KW-0547">Nucleotide-binding</keyword>
<evidence type="ECO:0000256" key="1">
    <source>
        <dbReference type="ARBA" id="ARBA00007381"/>
    </source>
</evidence>
<name>A0AAW0HYB8_MYOGA</name>
<protein>
    <recommendedName>
        <fullName evidence="6">Heat shock protein 70</fullName>
    </recommendedName>
</protein>
<gene>
    <name evidence="4" type="ORF">U0070_011361</name>
</gene>
<dbReference type="GO" id="GO:0140662">
    <property type="term" value="F:ATP-dependent protein folding chaperone"/>
    <property type="evidence" value="ECO:0007669"/>
    <property type="project" value="InterPro"/>
</dbReference>
<sequence>MQVVFLLEIGNRQECQILHLAMDGDRDGDPRWNTGLNSLGPSKKQKEEELVAIALGTANSCVAFIEGRQAKVLENAQAAALVYDLDKSEEKVIAVYDLGGGTFDISILEIHEGVFKVKFTNGDASLGSEDFDQAL</sequence>
<dbReference type="EMBL" id="JBBHLL010000283">
    <property type="protein sequence ID" value="KAK7807016.1"/>
    <property type="molecule type" value="Genomic_DNA"/>
</dbReference>
<evidence type="ECO:0000256" key="2">
    <source>
        <dbReference type="ARBA" id="ARBA00022741"/>
    </source>
</evidence>
<dbReference type="Pfam" id="PF00012">
    <property type="entry name" value="HSP70"/>
    <property type="match status" value="1"/>
</dbReference>
<dbReference type="PROSITE" id="PS00329">
    <property type="entry name" value="HSP70_2"/>
    <property type="match status" value="1"/>
</dbReference>
<dbReference type="Proteomes" id="UP001488838">
    <property type="component" value="Unassembled WGS sequence"/>
</dbReference>
<comment type="caution">
    <text evidence="4">The sequence shown here is derived from an EMBL/GenBank/DDBJ whole genome shotgun (WGS) entry which is preliminary data.</text>
</comment>
<dbReference type="FunFam" id="3.30.420.40:FF:000020">
    <property type="entry name" value="Chaperone protein HscA homolog"/>
    <property type="match status" value="1"/>
</dbReference>
<dbReference type="PANTHER" id="PTHR19375">
    <property type="entry name" value="HEAT SHOCK PROTEIN 70KDA"/>
    <property type="match status" value="1"/>
</dbReference>
<dbReference type="GO" id="GO:0005524">
    <property type="term" value="F:ATP binding"/>
    <property type="evidence" value="ECO:0007669"/>
    <property type="project" value="UniProtKB-KW"/>
</dbReference>
<dbReference type="InterPro" id="IPR043129">
    <property type="entry name" value="ATPase_NBD"/>
</dbReference>
<dbReference type="Gene3D" id="3.30.420.40">
    <property type="match status" value="2"/>
</dbReference>
<keyword evidence="5" id="KW-1185">Reference proteome</keyword>
<accession>A0AAW0HYB8</accession>
<organism evidence="4 5">
    <name type="scientific">Myodes glareolus</name>
    <name type="common">Bank vole</name>
    <name type="synonym">Clethrionomys glareolus</name>
    <dbReference type="NCBI Taxonomy" id="447135"/>
    <lineage>
        <taxon>Eukaryota</taxon>
        <taxon>Metazoa</taxon>
        <taxon>Chordata</taxon>
        <taxon>Craniata</taxon>
        <taxon>Vertebrata</taxon>
        <taxon>Euteleostomi</taxon>
        <taxon>Mammalia</taxon>
        <taxon>Eutheria</taxon>
        <taxon>Euarchontoglires</taxon>
        <taxon>Glires</taxon>
        <taxon>Rodentia</taxon>
        <taxon>Myomorpha</taxon>
        <taxon>Muroidea</taxon>
        <taxon>Cricetidae</taxon>
        <taxon>Arvicolinae</taxon>
        <taxon>Myodes</taxon>
    </lineage>
</organism>
<comment type="similarity">
    <text evidence="1">Belongs to the heat shock protein 70 family.</text>
</comment>
<dbReference type="AlphaFoldDB" id="A0AAW0HYB8"/>
<reference evidence="4 5" key="1">
    <citation type="journal article" date="2023" name="bioRxiv">
        <title>Conserved and derived expression patterns and positive selection on dental genes reveal complex evolutionary context of ever-growing rodent molars.</title>
        <authorList>
            <person name="Calamari Z.T."/>
            <person name="Song A."/>
            <person name="Cohen E."/>
            <person name="Akter M."/>
            <person name="Roy R.D."/>
            <person name="Hallikas O."/>
            <person name="Christensen M.M."/>
            <person name="Li P."/>
            <person name="Marangoni P."/>
            <person name="Jernvall J."/>
            <person name="Klein O.D."/>
        </authorList>
    </citation>
    <scope>NUCLEOTIDE SEQUENCE [LARGE SCALE GENOMIC DNA]</scope>
    <source>
        <strain evidence="4">V071</strain>
    </source>
</reference>
<evidence type="ECO:0000256" key="3">
    <source>
        <dbReference type="ARBA" id="ARBA00022840"/>
    </source>
</evidence>
<evidence type="ECO:0008006" key="6">
    <source>
        <dbReference type="Google" id="ProtNLM"/>
    </source>
</evidence>
<evidence type="ECO:0000313" key="4">
    <source>
        <dbReference type="EMBL" id="KAK7807016.1"/>
    </source>
</evidence>
<proteinExistence type="inferred from homology"/>